<sequence>MIVVHHLNNSRSQRVLWLLEELGLPYETKRYQRDPKTMLAPKELRAIHPLGKSPVMTDGDATLAESGAIVEYLVGRYGNGRFVPAQGTPEHLRYTYFLHYAEGSAMPPLLMKLVFVRMETARVPFFAKPVARMLAKGAQKAFVDPQLKLHLDYLEGELGKSTWFAGEEFTAADVQMSFPLEAAASRGGLDASRLRLTAFLDRIHARPAYQAALERGGDYDFAPKRPR</sequence>
<evidence type="ECO:0000256" key="1">
    <source>
        <dbReference type="ARBA" id="ARBA00012452"/>
    </source>
</evidence>
<evidence type="ECO:0000256" key="3">
    <source>
        <dbReference type="ARBA" id="ARBA00047960"/>
    </source>
</evidence>
<dbReference type="CDD" id="cd03189">
    <property type="entry name" value="GST_C_GTT1_like"/>
    <property type="match status" value="1"/>
</dbReference>
<dbReference type="GO" id="GO:0004364">
    <property type="term" value="F:glutathione transferase activity"/>
    <property type="evidence" value="ECO:0007669"/>
    <property type="project" value="UniProtKB-EC"/>
</dbReference>
<gene>
    <name evidence="7" type="ORF">EC912_10825</name>
</gene>
<dbReference type="EC" id="2.5.1.18" evidence="1"/>
<proteinExistence type="inferred from homology"/>
<protein>
    <recommendedName>
        <fullName evidence="1">glutathione transferase</fullName>
        <ecNumber evidence="1">2.5.1.18</ecNumber>
    </recommendedName>
</protein>
<dbReference type="PROSITE" id="PS50405">
    <property type="entry name" value="GST_CTER"/>
    <property type="match status" value="1"/>
</dbReference>
<reference evidence="7 8" key="1">
    <citation type="submission" date="2019-03" db="EMBL/GenBank/DDBJ databases">
        <title>Above-ground endophytic microbial communities from plants in different locations in the United States.</title>
        <authorList>
            <person name="Frank C."/>
        </authorList>
    </citation>
    <scope>NUCLEOTIDE SEQUENCE [LARGE SCALE GENOMIC DNA]</scope>
    <source>
        <strain evidence="7 8">LP_13_YM</strain>
    </source>
</reference>
<dbReference type="SUPFAM" id="SSF52833">
    <property type="entry name" value="Thioredoxin-like"/>
    <property type="match status" value="1"/>
</dbReference>
<dbReference type="InterPro" id="IPR010987">
    <property type="entry name" value="Glutathione-S-Trfase_C-like"/>
</dbReference>
<dbReference type="Pfam" id="PF02798">
    <property type="entry name" value="GST_N"/>
    <property type="match status" value="1"/>
</dbReference>
<keyword evidence="8" id="KW-1185">Reference proteome</keyword>
<feature type="domain" description="GST C-terminal" evidence="6">
    <location>
        <begin position="87"/>
        <end position="227"/>
    </location>
</feature>
<dbReference type="InterPro" id="IPR004046">
    <property type="entry name" value="GST_C"/>
</dbReference>
<dbReference type="RefSeq" id="WP_132146139.1">
    <property type="nucleotide sequence ID" value="NZ_SMCS01000008.1"/>
</dbReference>
<dbReference type="Gene3D" id="3.40.30.10">
    <property type="entry name" value="Glutaredoxin"/>
    <property type="match status" value="1"/>
</dbReference>
<dbReference type="SFLD" id="SFLDS00019">
    <property type="entry name" value="Glutathione_Transferase_(cytos"/>
    <property type="match status" value="1"/>
</dbReference>
<dbReference type="EMBL" id="SMCS01000008">
    <property type="protein sequence ID" value="TCV92034.1"/>
    <property type="molecule type" value="Genomic_DNA"/>
</dbReference>
<name>A0A4R3YLU7_9GAMM</name>
<dbReference type="InterPro" id="IPR004045">
    <property type="entry name" value="Glutathione_S-Trfase_N"/>
</dbReference>
<dbReference type="PANTHER" id="PTHR44051:SF9">
    <property type="entry name" value="GLUTATHIONE S-TRANSFERASE 1"/>
    <property type="match status" value="1"/>
</dbReference>
<dbReference type="PROSITE" id="PS50404">
    <property type="entry name" value="GST_NTER"/>
    <property type="match status" value="1"/>
</dbReference>
<evidence type="ECO:0000256" key="4">
    <source>
        <dbReference type="RuleBase" id="RU003494"/>
    </source>
</evidence>
<dbReference type="FunFam" id="3.40.30.10:FF:000156">
    <property type="entry name" value="Glutathione S-transferase 1"/>
    <property type="match status" value="1"/>
</dbReference>
<dbReference type="CDD" id="cd03046">
    <property type="entry name" value="GST_N_GTT1_like"/>
    <property type="match status" value="1"/>
</dbReference>
<dbReference type="AlphaFoldDB" id="A0A4R3YLU7"/>
<evidence type="ECO:0000259" key="6">
    <source>
        <dbReference type="PROSITE" id="PS50405"/>
    </source>
</evidence>
<evidence type="ECO:0000259" key="5">
    <source>
        <dbReference type="PROSITE" id="PS50404"/>
    </source>
</evidence>
<dbReference type="Pfam" id="PF00043">
    <property type="entry name" value="GST_C"/>
    <property type="match status" value="1"/>
</dbReference>
<dbReference type="SFLD" id="SFLDG01150">
    <property type="entry name" value="Main.1:_Beta-like"/>
    <property type="match status" value="1"/>
</dbReference>
<dbReference type="InterPro" id="IPR040079">
    <property type="entry name" value="Glutathione_S-Trfase"/>
</dbReference>
<evidence type="ECO:0000313" key="7">
    <source>
        <dbReference type="EMBL" id="TCV92034.1"/>
    </source>
</evidence>
<dbReference type="Gene3D" id="1.20.1050.10">
    <property type="match status" value="1"/>
</dbReference>
<evidence type="ECO:0000313" key="8">
    <source>
        <dbReference type="Proteomes" id="UP000295645"/>
    </source>
</evidence>
<feature type="domain" description="GST N-terminal" evidence="5">
    <location>
        <begin position="1"/>
        <end position="81"/>
    </location>
</feature>
<comment type="catalytic activity">
    <reaction evidence="3">
        <text>RX + glutathione = an S-substituted glutathione + a halide anion + H(+)</text>
        <dbReference type="Rhea" id="RHEA:16437"/>
        <dbReference type="ChEBI" id="CHEBI:15378"/>
        <dbReference type="ChEBI" id="CHEBI:16042"/>
        <dbReference type="ChEBI" id="CHEBI:17792"/>
        <dbReference type="ChEBI" id="CHEBI:57925"/>
        <dbReference type="ChEBI" id="CHEBI:90779"/>
        <dbReference type="EC" id="2.5.1.18"/>
    </reaction>
</comment>
<organism evidence="7 8">
    <name type="scientific">Luteibacter rhizovicinus</name>
    <dbReference type="NCBI Taxonomy" id="242606"/>
    <lineage>
        <taxon>Bacteria</taxon>
        <taxon>Pseudomonadati</taxon>
        <taxon>Pseudomonadota</taxon>
        <taxon>Gammaproteobacteria</taxon>
        <taxon>Lysobacterales</taxon>
        <taxon>Rhodanobacteraceae</taxon>
        <taxon>Luteibacter</taxon>
    </lineage>
</organism>
<comment type="caution">
    <text evidence="7">The sequence shown here is derived from an EMBL/GenBank/DDBJ whole genome shotgun (WGS) entry which is preliminary data.</text>
</comment>
<dbReference type="GO" id="GO:0005737">
    <property type="term" value="C:cytoplasm"/>
    <property type="evidence" value="ECO:0007669"/>
    <property type="project" value="UniProtKB-ARBA"/>
</dbReference>
<dbReference type="SUPFAM" id="SSF47616">
    <property type="entry name" value="GST C-terminal domain-like"/>
    <property type="match status" value="1"/>
</dbReference>
<dbReference type="OrthoDB" id="9810080at2"/>
<dbReference type="SFLD" id="SFLDG00358">
    <property type="entry name" value="Main_(cytGST)"/>
    <property type="match status" value="1"/>
</dbReference>
<comment type="similarity">
    <text evidence="4">Belongs to the GST superfamily.</text>
</comment>
<dbReference type="PANTHER" id="PTHR44051">
    <property type="entry name" value="GLUTATHIONE S-TRANSFERASE-RELATED"/>
    <property type="match status" value="1"/>
</dbReference>
<dbReference type="InterPro" id="IPR036249">
    <property type="entry name" value="Thioredoxin-like_sf"/>
</dbReference>
<dbReference type="Proteomes" id="UP000295645">
    <property type="component" value="Unassembled WGS sequence"/>
</dbReference>
<accession>A0A4R3YLU7</accession>
<dbReference type="InterPro" id="IPR036282">
    <property type="entry name" value="Glutathione-S-Trfase_C_sf"/>
</dbReference>
<keyword evidence="2 7" id="KW-0808">Transferase</keyword>
<dbReference type="GO" id="GO:0004601">
    <property type="term" value="F:peroxidase activity"/>
    <property type="evidence" value="ECO:0007669"/>
    <property type="project" value="UniProtKB-ARBA"/>
</dbReference>
<evidence type="ECO:0000256" key="2">
    <source>
        <dbReference type="ARBA" id="ARBA00022679"/>
    </source>
</evidence>